<organism evidence="2 3">
    <name type="scientific">Paenibacillus silvae</name>
    <dbReference type="NCBI Taxonomy" id="1325358"/>
    <lineage>
        <taxon>Bacteria</taxon>
        <taxon>Bacillati</taxon>
        <taxon>Bacillota</taxon>
        <taxon>Bacilli</taxon>
        <taxon>Bacillales</taxon>
        <taxon>Paenibacillaceae</taxon>
        <taxon>Paenibacillus</taxon>
    </lineage>
</organism>
<proteinExistence type="predicted"/>
<evidence type="ECO:0000256" key="1">
    <source>
        <dbReference type="SAM" id="Phobius"/>
    </source>
</evidence>
<keyword evidence="1" id="KW-0812">Transmembrane</keyword>
<protein>
    <submittedName>
        <fullName evidence="2">Uncharacterized protein</fullName>
    </submittedName>
</protein>
<dbReference type="RefSeq" id="WP_111272240.1">
    <property type="nucleotide sequence ID" value="NZ_QKWW01000067.1"/>
</dbReference>
<dbReference type="AlphaFoldDB" id="A0A2W6P638"/>
<comment type="caution">
    <text evidence="2">The sequence shown here is derived from an EMBL/GenBank/DDBJ whole genome shotgun (WGS) entry which is preliminary data.</text>
</comment>
<sequence>MKTKVFKVTISVIVILGIVTALFLYFYKFPKEIKIISPAVSFYENDPSSVEGTTIKVSGTLYRPLFQQHVFEGSVTIDNLDFTKKNETLDTYILDRKNGINMGNLVYHKPSTPGGGLTSSMIWFDDTFEHVNIASDWGQNKKLFFIVSASSYEEGIDAQRKMRDKYGSFFVPRE</sequence>
<dbReference type="EMBL" id="QKWW01000067">
    <property type="protein sequence ID" value="PZT53576.1"/>
    <property type="molecule type" value="Genomic_DNA"/>
</dbReference>
<keyword evidence="1" id="KW-0472">Membrane</keyword>
<keyword evidence="1" id="KW-1133">Transmembrane helix</keyword>
<gene>
    <name evidence="2" type="ORF">DN757_21540</name>
</gene>
<accession>A0A2W6P638</accession>
<evidence type="ECO:0000313" key="2">
    <source>
        <dbReference type="EMBL" id="PZT53576.1"/>
    </source>
</evidence>
<dbReference type="Proteomes" id="UP000249204">
    <property type="component" value="Unassembled WGS sequence"/>
</dbReference>
<name>A0A2W6P638_9BACL</name>
<evidence type="ECO:0000313" key="3">
    <source>
        <dbReference type="Proteomes" id="UP000249204"/>
    </source>
</evidence>
<reference evidence="2 3" key="1">
    <citation type="submission" date="2018-06" db="EMBL/GenBank/DDBJ databases">
        <title>Isolation of heavy metals resistant Paenibacillus silvae NC2 from Gold-Copper mine in ZiJin, China.</title>
        <authorList>
            <person name="Xu J."/>
            <person name="Mazhar H.S."/>
            <person name="Rensing C."/>
        </authorList>
    </citation>
    <scope>NUCLEOTIDE SEQUENCE [LARGE SCALE GENOMIC DNA]</scope>
    <source>
        <strain evidence="2 3">NC2</strain>
    </source>
</reference>
<feature type="transmembrane region" description="Helical" evidence="1">
    <location>
        <begin position="6"/>
        <end position="27"/>
    </location>
</feature>